<comment type="caution">
    <text evidence="1">The sequence shown here is derived from an EMBL/GenBank/DDBJ whole genome shotgun (WGS) entry which is preliminary data.</text>
</comment>
<protein>
    <submittedName>
        <fullName evidence="1">Aspartate aminotransferase</fullName>
    </submittedName>
</protein>
<organism evidence="1 2">
    <name type="scientific">Hygrophoropsis aurantiaca</name>
    <dbReference type="NCBI Taxonomy" id="72124"/>
    <lineage>
        <taxon>Eukaryota</taxon>
        <taxon>Fungi</taxon>
        <taxon>Dikarya</taxon>
        <taxon>Basidiomycota</taxon>
        <taxon>Agaricomycotina</taxon>
        <taxon>Agaricomycetes</taxon>
        <taxon>Agaricomycetidae</taxon>
        <taxon>Boletales</taxon>
        <taxon>Coniophorineae</taxon>
        <taxon>Hygrophoropsidaceae</taxon>
        <taxon>Hygrophoropsis</taxon>
    </lineage>
</organism>
<keyword evidence="2" id="KW-1185">Reference proteome</keyword>
<reference evidence="1" key="1">
    <citation type="journal article" date="2021" name="New Phytol.">
        <title>Evolutionary innovations through gain and loss of genes in the ectomycorrhizal Boletales.</title>
        <authorList>
            <person name="Wu G."/>
            <person name="Miyauchi S."/>
            <person name="Morin E."/>
            <person name="Kuo A."/>
            <person name="Drula E."/>
            <person name="Varga T."/>
            <person name="Kohler A."/>
            <person name="Feng B."/>
            <person name="Cao Y."/>
            <person name="Lipzen A."/>
            <person name="Daum C."/>
            <person name="Hundley H."/>
            <person name="Pangilinan J."/>
            <person name="Johnson J."/>
            <person name="Barry K."/>
            <person name="LaButti K."/>
            <person name="Ng V."/>
            <person name="Ahrendt S."/>
            <person name="Min B."/>
            <person name="Choi I.G."/>
            <person name="Park H."/>
            <person name="Plett J.M."/>
            <person name="Magnuson J."/>
            <person name="Spatafora J.W."/>
            <person name="Nagy L.G."/>
            <person name="Henrissat B."/>
            <person name="Grigoriev I.V."/>
            <person name="Yang Z.L."/>
            <person name="Xu J."/>
            <person name="Martin F.M."/>
        </authorList>
    </citation>
    <scope>NUCLEOTIDE SEQUENCE</scope>
    <source>
        <strain evidence="1">ATCC 28755</strain>
    </source>
</reference>
<dbReference type="Proteomes" id="UP000790377">
    <property type="component" value="Unassembled WGS sequence"/>
</dbReference>
<accession>A0ACB7ZWN3</accession>
<proteinExistence type="predicted"/>
<keyword evidence="1" id="KW-0808">Transferase</keyword>
<keyword evidence="1" id="KW-0032">Aminotransferase</keyword>
<dbReference type="EMBL" id="MU268193">
    <property type="protein sequence ID" value="KAH7905435.1"/>
    <property type="molecule type" value="Genomic_DNA"/>
</dbReference>
<name>A0ACB7ZWN3_9AGAM</name>
<gene>
    <name evidence="1" type="ORF">BJ138DRAFT_1164795</name>
</gene>
<sequence>MSTLDIWNNVPHPSFDSIFKVTIAYNADNHPAKVPLLMGVYRDDDSRPWVLPAIKKAVHILSSDPDLDHEYLPIRGLPEFTDAAAKLIFGLTSPALVDGRVVSVQTLSGTGANHTGALFLSRYYPWPCTKQIYLSDPTWSHFDAIAKNVGIEPMAYPYYDPKAIALDVDGFLGTLKTAPRGSVFFLQACAHNPTGIDPTPDQWKQIAEVIADKNHFAFFDCAYQGFASGDLDTDAWAIRYFVEKNIPLLVCQSFAKNAGLYGERVGALHMVLPNKDTIAQVRGQLSVLQWSEISSPPCHGARLVSFILTNADLFSEWSRDIKTMRSRLIAMRKELHRLLTEEFHTPGNWEHIVNQVGVYCYTGLSPDQSKALADKAHIYLLDTGRVSIAGLNSKNIRYCAENIDKAVRGAL</sequence>
<evidence type="ECO:0000313" key="2">
    <source>
        <dbReference type="Proteomes" id="UP000790377"/>
    </source>
</evidence>
<evidence type="ECO:0000313" key="1">
    <source>
        <dbReference type="EMBL" id="KAH7905435.1"/>
    </source>
</evidence>